<dbReference type="EMBL" id="BJXA01000021">
    <property type="protein sequence ID" value="GEM39088.1"/>
    <property type="molecule type" value="Genomic_DNA"/>
</dbReference>
<dbReference type="AlphaFoldDB" id="A0A511MG98"/>
<gene>
    <name evidence="1" type="ORF">NN4_36070</name>
</gene>
<proteinExistence type="predicted"/>
<organism evidence="1 2">
    <name type="scientific">Nocardia ninae NBRC 108245</name>
    <dbReference type="NCBI Taxonomy" id="1210091"/>
    <lineage>
        <taxon>Bacteria</taxon>
        <taxon>Bacillati</taxon>
        <taxon>Actinomycetota</taxon>
        <taxon>Actinomycetes</taxon>
        <taxon>Mycobacteriales</taxon>
        <taxon>Nocardiaceae</taxon>
        <taxon>Nocardia</taxon>
    </lineage>
</organism>
<name>A0A511MG98_9NOCA</name>
<keyword evidence="2" id="KW-1185">Reference proteome</keyword>
<dbReference type="Proteomes" id="UP000321424">
    <property type="component" value="Unassembled WGS sequence"/>
</dbReference>
<evidence type="ECO:0000313" key="2">
    <source>
        <dbReference type="Proteomes" id="UP000321424"/>
    </source>
</evidence>
<protein>
    <submittedName>
        <fullName evidence="1">Uncharacterized protein</fullName>
    </submittedName>
</protein>
<reference evidence="1 2" key="1">
    <citation type="submission" date="2019-07" db="EMBL/GenBank/DDBJ databases">
        <title>Whole genome shotgun sequence of Nocardia ninae NBRC 108245.</title>
        <authorList>
            <person name="Hosoyama A."/>
            <person name="Uohara A."/>
            <person name="Ohji S."/>
            <person name="Ichikawa N."/>
        </authorList>
    </citation>
    <scope>NUCLEOTIDE SEQUENCE [LARGE SCALE GENOMIC DNA]</scope>
    <source>
        <strain evidence="1 2">NBRC 108245</strain>
    </source>
</reference>
<sequence>MRVSYDHVLLPSGVASSIAEVDAYLSTQQGLPEAGMVAQIAAELNKANAEVPEDDSFLSVHPVGGVATGAALQVPCPYDAIGFVRQLLFAIATPLNYAVYDPQLAWLIDPAGHVPATVTHGGAGEFPYLTKPLADQWVAELAPPNPYLVVERDDQVYMQTYREKTGAFTLEYRDGSPDKHFGTTVLDAPTVSAVIWDWATDDRSRMQTLPWSRVEL</sequence>
<evidence type="ECO:0000313" key="1">
    <source>
        <dbReference type="EMBL" id="GEM39088.1"/>
    </source>
</evidence>
<accession>A0A511MG98</accession>
<comment type="caution">
    <text evidence="1">The sequence shown here is derived from an EMBL/GenBank/DDBJ whole genome shotgun (WGS) entry which is preliminary data.</text>
</comment>